<dbReference type="PANTHER" id="PTHR39426:SF1">
    <property type="entry name" value="HOMOLOGY TO DEATH-ON-CURING PROTEIN OF PHAGE P1"/>
    <property type="match status" value="1"/>
</dbReference>
<name>A0A2R6XXP3_9BACL</name>
<dbReference type="EMBL" id="PEBX01000170">
    <property type="protein sequence ID" value="PTQ55189.1"/>
    <property type="molecule type" value="Genomic_DNA"/>
</dbReference>
<dbReference type="Pfam" id="PF02661">
    <property type="entry name" value="Fic"/>
    <property type="match status" value="1"/>
</dbReference>
<dbReference type="NCBIfam" id="TIGR01550">
    <property type="entry name" value="DOC_P1"/>
    <property type="match status" value="1"/>
</dbReference>
<dbReference type="Proteomes" id="UP000244338">
    <property type="component" value="Unassembled WGS sequence"/>
</dbReference>
<evidence type="ECO:0000313" key="3">
    <source>
        <dbReference type="Proteomes" id="UP000244338"/>
    </source>
</evidence>
<evidence type="ECO:0000259" key="1">
    <source>
        <dbReference type="PROSITE" id="PS51459"/>
    </source>
</evidence>
<dbReference type="PIRSF" id="PIRSF018297">
    <property type="entry name" value="Doc"/>
    <property type="match status" value="1"/>
</dbReference>
<feature type="domain" description="Fido" evidence="1">
    <location>
        <begin position="4"/>
        <end position="122"/>
    </location>
</feature>
<protein>
    <submittedName>
        <fullName evidence="2">Death on curing protein, Doc toxin</fullName>
    </submittedName>
</protein>
<reference evidence="3" key="1">
    <citation type="journal article" date="2018" name="Sci. Rep.">
        <title>Lignite coal burning seam in the remote Altai Mountains harbors a hydrogen-driven thermophilic microbial community.</title>
        <authorList>
            <person name="Kadnikov V.V."/>
            <person name="Mardanov A.V."/>
            <person name="Ivasenko D.A."/>
            <person name="Antsiferov D.V."/>
            <person name="Beletsky A.V."/>
            <person name="Karnachuk O.V."/>
            <person name="Ravin N.V."/>
        </authorList>
    </citation>
    <scope>NUCLEOTIDE SEQUENCE [LARGE SCALE GENOMIC DNA]</scope>
</reference>
<organism evidence="2 3">
    <name type="scientific">Candidatus Carbonibacillus altaicus</name>
    <dbReference type="NCBI Taxonomy" id="2163959"/>
    <lineage>
        <taxon>Bacteria</taxon>
        <taxon>Bacillati</taxon>
        <taxon>Bacillota</taxon>
        <taxon>Bacilli</taxon>
        <taxon>Bacillales</taxon>
        <taxon>Candidatus Carbonibacillus</taxon>
    </lineage>
</organism>
<dbReference type="InterPro" id="IPR006440">
    <property type="entry name" value="Doc"/>
</dbReference>
<dbReference type="PROSITE" id="PS51459">
    <property type="entry name" value="FIDO"/>
    <property type="match status" value="1"/>
</dbReference>
<gene>
    <name evidence="2" type="ORF">BSOLF_2939</name>
</gene>
<dbReference type="InterPro" id="IPR053737">
    <property type="entry name" value="Type_II_TA_Toxin"/>
</dbReference>
<dbReference type="InterPro" id="IPR003812">
    <property type="entry name" value="Fido"/>
</dbReference>
<proteinExistence type="predicted"/>
<accession>A0A2R6XXP3</accession>
<evidence type="ECO:0000313" key="2">
    <source>
        <dbReference type="EMBL" id="PTQ55189.1"/>
    </source>
</evidence>
<dbReference type="GO" id="GO:0016301">
    <property type="term" value="F:kinase activity"/>
    <property type="evidence" value="ECO:0007669"/>
    <property type="project" value="InterPro"/>
</dbReference>
<sequence>MKRLSIPQIVMMHSALIKETGGLDGIRDENLLDSAVNAPFQTFGGEYVYKTLEAKAARLGYSLVKNHPFVDGNKRIGMLAMLVFLEINGIGLTCSDQDIIETGLKLAAGEMDDKQLLEWILRHN</sequence>
<comment type="caution">
    <text evidence="2">The sequence shown here is derived from an EMBL/GenBank/DDBJ whole genome shotgun (WGS) entry which is preliminary data.</text>
</comment>
<dbReference type="AlphaFoldDB" id="A0A2R6XXP3"/>
<dbReference type="SUPFAM" id="SSF140931">
    <property type="entry name" value="Fic-like"/>
    <property type="match status" value="1"/>
</dbReference>
<dbReference type="Gene3D" id="1.20.120.1870">
    <property type="entry name" value="Fic/DOC protein, Fido domain"/>
    <property type="match status" value="1"/>
</dbReference>
<dbReference type="PANTHER" id="PTHR39426">
    <property type="entry name" value="HOMOLOGY TO DEATH-ON-CURING PROTEIN OF PHAGE P1"/>
    <property type="match status" value="1"/>
</dbReference>
<dbReference type="InterPro" id="IPR036597">
    <property type="entry name" value="Fido-like_dom_sf"/>
</dbReference>